<comment type="caution">
    <text evidence="4">The sequence shown here is derived from an EMBL/GenBank/DDBJ whole genome shotgun (WGS) entry which is preliminary data.</text>
</comment>
<dbReference type="PROSITE" id="PS51745">
    <property type="entry name" value="PB1"/>
    <property type="match status" value="1"/>
</dbReference>
<dbReference type="EMBL" id="CAMKVN010001259">
    <property type="protein sequence ID" value="CAI2174798.1"/>
    <property type="molecule type" value="Genomic_DNA"/>
</dbReference>
<accession>A0A9W4SMH4</accession>
<dbReference type="InterPro" id="IPR053793">
    <property type="entry name" value="PB1-like"/>
</dbReference>
<dbReference type="Proteomes" id="UP001153678">
    <property type="component" value="Unassembled WGS sequence"/>
</dbReference>
<protein>
    <submittedName>
        <fullName evidence="4">10547_t:CDS:1</fullName>
    </submittedName>
</protein>
<dbReference type="Pfam" id="PF00564">
    <property type="entry name" value="PB1"/>
    <property type="match status" value="1"/>
</dbReference>
<proteinExistence type="predicted"/>
<dbReference type="PANTHER" id="PTHR20930">
    <property type="entry name" value="OVARIAN CARCINOMA ANTIGEN CA125-RELATED"/>
    <property type="match status" value="1"/>
</dbReference>
<dbReference type="CDD" id="cd05992">
    <property type="entry name" value="PB1"/>
    <property type="match status" value="1"/>
</dbReference>
<dbReference type="Gene3D" id="1.10.8.10">
    <property type="entry name" value="DNA helicase RuvA subunit, C-terminal domain"/>
    <property type="match status" value="1"/>
</dbReference>
<dbReference type="SMART" id="SM00666">
    <property type="entry name" value="PB1"/>
    <property type="match status" value="1"/>
</dbReference>
<dbReference type="InterPro" id="IPR000270">
    <property type="entry name" value="PB1_dom"/>
</dbReference>
<dbReference type="Gene3D" id="3.10.20.90">
    <property type="entry name" value="Phosphatidylinositol 3-kinase Catalytic Subunit, Chain A, domain 1"/>
    <property type="match status" value="1"/>
</dbReference>
<dbReference type="SUPFAM" id="SSF46934">
    <property type="entry name" value="UBA-like"/>
    <property type="match status" value="1"/>
</dbReference>
<feature type="region of interest" description="Disordered" evidence="1">
    <location>
        <begin position="127"/>
        <end position="167"/>
    </location>
</feature>
<keyword evidence="5" id="KW-1185">Reference proteome</keyword>
<evidence type="ECO:0000259" key="3">
    <source>
        <dbReference type="PROSITE" id="PS51745"/>
    </source>
</evidence>
<gene>
    <name evidence="4" type="ORF">FWILDA_LOCUS6773</name>
</gene>
<dbReference type="AlphaFoldDB" id="A0A9W4SMH4"/>
<dbReference type="SUPFAM" id="SSF54277">
    <property type="entry name" value="CAD &amp; PB1 domains"/>
    <property type="match status" value="1"/>
</dbReference>
<organism evidence="4 5">
    <name type="scientific">Funneliformis geosporum</name>
    <dbReference type="NCBI Taxonomy" id="1117311"/>
    <lineage>
        <taxon>Eukaryota</taxon>
        <taxon>Fungi</taxon>
        <taxon>Fungi incertae sedis</taxon>
        <taxon>Mucoromycota</taxon>
        <taxon>Glomeromycotina</taxon>
        <taxon>Glomeromycetes</taxon>
        <taxon>Glomerales</taxon>
        <taxon>Glomeraceae</taxon>
        <taxon>Funneliformis</taxon>
    </lineage>
</organism>
<dbReference type="SMART" id="SM00165">
    <property type="entry name" value="UBA"/>
    <property type="match status" value="1"/>
</dbReference>
<dbReference type="InterPro" id="IPR009060">
    <property type="entry name" value="UBA-like_sf"/>
</dbReference>
<evidence type="ECO:0000313" key="5">
    <source>
        <dbReference type="Proteomes" id="UP001153678"/>
    </source>
</evidence>
<feature type="domain" description="UBA" evidence="2">
    <location>
        <begin position="313"/>
        <end position="359"/>
    </location>
</feature>
<feature type="domain" description="PB1" evidence="3">
    <location>
        <begin position="1"/>
        <end position="82"/>
    </location>
</feature>
<evidence type="ECO:0000256" key="1">
    <source>
        <dbReference type="SAM" id="MobiDB-lite"/>
    </source>
</evidence>
<dbReference type="PANTHER" id="PTHR20930:SF0">
    <property type="entry name" value="PROTEIN ILRUN"/>
    <property type="match status" value="1"/>
</dbReference>
<dbReference type="OrthoDB" id="1594986at2759"/>
<dbReference type="InterPro" id="IPR015940">
    <property type="entry name" value="UBA"/>
</dbReference>
<reference evidence="4" key="1">
    <citation type="submission" date="2022-08" db="EMBL/GenBank/DDBJ databases">
        <authorList>
            <person name="Kallberg Y."/>
            <person name="Tangrot J."/>
            <person name="Rosling A."/>
        </authorList>
    </citation>
    <scope>NUCLEOTIDE SEQUENCE</scope>
    <source>
        <strain evidence="4">Wild A</strain>
    </source>
</reference>
<dbReference type="PROSITE" id="PS50030">
    <property type="entry name" value="UBA"/>
    <property type="match status" value="1"/>
</dbReference>
<sequence length="378" mass="43112">MTSFKVSYQSTVRRFSIPDTVTWSDLESKLRLLFSLPSTLKFSLSYKDEDGDIITLSTNLELQEFLSSQSPQSTLKFSLNPEKSKNFFADTFSSNASENDFVPVEKEKYFLDDALKHVTVMDFVNDESSTPSVSKGKKKESPAEPSASAFNEHQQEENKQPSPNNDEEQRAPFIELAEQFQKLHDQFNDVFLKNPQLVEQANTIMDNILQNVPVDFNQWAQWLNTFRSEGDLPNQGSETNNNSREGGQQRANDFGQFGQFSNFFSSPHELLSNPWIQRVFQDVSANGFGNFSRSTGFNGPWNSNGGCQRRQEDLSQEALKEKINSLHSMGFWEDDVKNEELLKRYNGNIERVVEILIRQNAERLDYEALYPAGNVGGQ</sequence>
<feature type="compositionally biased region" description="Polar residues" evidence="1">
    <location>
        <begin position="234"/>
        <end position="249"/>
    </location>
</feature>
<evidence type="ECO:0000313" key="4">
    <source>
        <dbReference type="EMBL" id="CAI2174798.1"/>
    </source>
</evidence>
<feature type="region of interest" description="Disordered" evidence="1">
    <location>
        <begin position="228"/>
        <end position="249"/>
    </location>
</feature>
<name>A0A9W4SMH4_9GLOM</name>
<evidence type="ECO:0000259" key="2">
    <source>
        <dbReference type="PROSITE" id="PS50030"/>
    </source>
</evidence>